<keyword evidence="2" id="KW-1185">Reference proteome</keyword>
<reference evidence="1" key="1">
    <citation type="submission" date="2023-03" db="EMBL/GenBank/DDBJ databases">
        <title>Chromosome-level genomes of two armyworms, Mythimna separata and Mythimna loreyi, provide insights into the biosynthesis and reception of sex pheromones.</title>
        <authorList>
            <person name="Zhao H."/>
        </authorList>
    </citation>
    <scope>NUCLEOTIDE SEQUENCE</scope>
    <source>
        <strain evidence="1">BeijingLab</strain>
    </source>
</reference>
<evidence type="ECO:0000313" key="1">
    <source>
        <dbReference type="EMBL" id="KAJ8731796.1"/>
    </source>
</evidence>
<evidence type="ECO:0000313" key="2">
    <source>
        <dbReference type="Proteomes" id="UP001231649"/>
    </source>
</evidence>
<proteinExistence type="predicted"/>
<dbReference type="EMBL" id="CM056782">
    <property type="protein sequence ID" value="KAJ8731796.1"/>
    <property type="molecule type" value="Genomic_DNA"/>
</dbReference>
<dbReference type="Proteomes" id="UP001231649">
    <property type="component" value="Chromosome 6"/>
</dbReference>
<name>A0ACC2R2Q3_9NEOP</name>
<sequence length="591" mass="66322">MEHFSKIVMSTFSIDTIQLDPGFGTRTARIQLLYGAWVNLAQLAIGLAMGFASVLIPQLCATNSPIPITREDASWIASVLPLFCPIGCIISGVVMDRHGRKIMLIFSQIPMFAGWLYSSFAKTPYDLIIGRAITGVGCGMAMGPPRVYCTEISLPNLRGVIGSFSNMAVSIGITVQAGLGVFLGWKDLCYTCCGVTLFNFFSFTLLPETPYYVLLHKSEQQARDNLAKFRGPNYNLEKEMEQLRDFKADNDLRKYTCYEKMGLLFSKASCKPFMLIITYVFFSQAAGNTFILYWTIQLLTVAKSSLDPEIGNIVLGITRTVMSGVTGALLYKIGRRPLAIMSAIGVTIVCLALGLFFLANDSPSLMPPISLTLYMVFATLGYYILPILMAFELYPLQVRGILGGATISIYCFTMFASTKMEPLAMEVLGLSYTFIVFGCFSLLCILFLFLYLPETKDLTLQEIEEYYKEIRPTLISQRRIMSMSQMGILSRANMSKSRTAFSKSRMNLSEVKPSILAKLEMQKKLQKDDSRNIYDDYDDASNKSEKSVESKKLRVIFDETADDERLSRKYTRTRKRENKDNKDEDQPSTSK</sequence>
<protein>
    <submittedName>
        <fullName evidence="1">Uncharacterized protein</fullName>
    </submittedName>
</protein>
<gene>
    <name evidence="1" type="ORF">PYW08_014526</name>
</gene>
<organism evidence="1 2">
    <name type="scientific">Mythimna loreyi</name>
    <dbReference type="NCBI Taxonomy" id="667449"/>
    <lineage>
        <taxon>Eukaryota</taxon>
        <taxon>Metazoa</taxon>
        <taxon>Ecdysozoa</taxon>
        <taxon>Arthropoda</taxon>
        <taxon>Hexapoda</taxon>
        <taxon>Insecta</taxon>
        <taxon>Pterygota</taxon>
        <taxon>Neoptera</taxon>
        <taxon>Endopterygota</taxon>
        <taxon>Lepidoptera</taxon>
        <taxon>Glossata</taxon>
        <taxon>Ditrysia</taxon>
        <taxon>Noctuoidea</taxon>
        <taxon>Noctuidae</taxon>
        <taxon>Noctuinae</taxon>
        <taxon>Hadenini</taxon>
        <taxon>Mythimna</taxon>
    </lineage>
</organism>
<accession>A0ACC2R2Q3</accession>
<comment type="caution">
    <text evidence="1">The sequence shown here is derived from an EMBL/GenBank/DDBJ whole genome shotgun (WGS) entry which is preliminary data.</text>
</comment>